<dbReference type="EMBL" id="RSCK01000003">
    <property type="protein sequence ID" value="RUT14133.1"/>
    <property type="molecule type" value="Genomic_DNA"/>
</dbReference>
<dbReference type="SUPFAM" id="SSF110849">
    <property type="entry name" value="ParB/Sulfiredoxin"/>
    <property type="match status" value="1"/>
</dbReference>
<dbReference type="GO" id="GO:0007059">
    <property type="term" value="P:chromosome segregation"/>
    <property type="evidence" value="ECO:0007669"/>
    <property type="project" value="TreeGrafter"/>
</dbReference>
<proteinExistence type="predicted"/>
<dbReference type="SMART" id="SM00470">
    <property type="entry name" value="ParB"/>
    <property type="match status" value="1"/>
</dbReference>
<dbReference type="AlphaFoldDB" id="A0AB37URQ6"/>
<evidence type="ECO:0000313" key="4">
    <source>
        <dbReference type="Proteomes" id="UP000282574"/>
    </source>
</evidence>
<name>A0AB37URQ6_9CYAN</name>
<dbReference type="InterPro" id="IPR003115">
    <property type="entry name" value="ParB_N"/>
</dbReference>
<dbReference type="GO" id="GO:0005694">
    <property type="term" value="C:chromosome"/>
    <property type="evidence" value="ECO:0007669"/>
    <property type="project" value="TreeGrafter"/>
</dbReference>
<evidence type="ECO:0000259" key="2">
    <source>
        <dbReference type="SMART" id="SM00470"/>
    </source>
</evidence>
<sequence>MAAAKVGMGQLFGEVGQAQQLHKLRAQLEQLQAENEQLKTGALDERTKAALEQQVEELTAQLARAGGEHEIAVALIESDPNQPRTAIADPIVRERAVSLQRHGQKTPIVLFPPQMNGRYALFDGEIRWRAAQSIGWKTLRAVIVPHTSDEVQKFEGQIVTGIHSQKLHDLDLANALLHLIGMQHSHLRERRWEIPKILNTAFRRLQRQGKHLQLAQIRSAPEEEQQQWIETVGFKDAQEQAVFATLLRLQLNPITINNVVFPLLNLAPDLKQAINAQGLDASKARELNRLSSQQLDVGESEAMSIRTQATQQVLEQKHSLNQVKELVEQLISKYSPKSHSRDSAIVKFTKTVRQLDVQTIANLQDLEELEKVLQEKLAQIEAWRNQQDT</sequence>
<dbReference type="Gene3D" id="3.90.1530.10">
    <property type="entry name" value="Conserved hypothetical protein from pyrococcus furiosus pfu- 392566-001, ParB domain"/>
    <property type="match status" value="1"/>
</dbReference>
<feature type="coiled-coil region" evidence="1">
    <location>
        <begin position="14"/>
        <end position="68"/>
    </location>
</feature>
<dbReference type="Proteomes" id="UP000282574">
    <property type="component" value="Unassembled WGS sequence"/>
</dbReference>
<gene>
    <name evidence="3" type="ORF">DSM107010_06160</name>
</gene>
<dbReference type="InterPro" id="IPR036086">
    <property type="entry name" value="ParB/Sulfiredoxin_sf"/>
</dbReference>
<organism evidence="3 4">
    <name type="scientific">Chroococcidiopsis cubana SAG 39.79</name>
    <dbReference type="NCBI Taxonomy" id="388085"/>
    <lineage>
        <taxon>Bacteria</taxon>
        <taxon>Bacillati</taxon>
        <taxon>Cyanobacteriota</taxon>
        <taxon>Cyanophyceae</taxon>
        <taxon>Chroococcidiopsidales</taxon>
        <taxon>Chroococcidiopsidaceae</taxon>
        <taxon>Chroococcidiopsis</taxon>
    </lineage>
</organism>
<evidence type="ECO:0000313" key="3">
    <source>
        <dbReference type="EMBL" id="RUT14133.1"/>
    </source>
</evidence>
<dbReference type="Pfam" id="PF02195">
    <property type="entry name" value="ParB_N"/>
    <property type="match status" value="1"/>
</dbReference>
<feature type="domain" description="ParB-like N-terminal" evidence="2">
    <location>
        <begin position="69"/>
        <end position="160"/>
    </location>
</feature>
<dbReference type="InterPro" id="IPR050336">
    <property type="entry name" value="Chromosome_partition/occlusion"/>
</dbReference>
<reference evidence="3 4" key="1">
    <citation type="journal article" date="2019" name="Genome Biol. Evol.">
        <title>Day and night: Metabolic profiles and evolutionary relationships of six axenic non-marine cyanobacteria.</title>
        <authorList>
            <person name="Will S.E."/>
            <person name="Henke P."/>
            <person name="Boedeker C."/>
            <person name="Huang S."/>
            <person name="Brinkmann H."/>
            <person name="Rohde M."/>
            <person name="Jarek M."/>
            <person name="Friedl T."/>
            <person name="Seufert S."/>
            <person name="Schumacher M."/>
            <person name="Overmann J."/>
            <person name="Neumann-Schaal M."/>
            <person name="Petersen J."/>
        </authorList>
    </citation>
    <scope>NUCLEOTIDE SEQUENCE [LARGE SCALE GENOMIC DNA]</scope>
    <source>
        <strain evidence="3 4">SAG 39.79</strain>
    </source>
</reference>
<evidence type="ECO:0000256" key="1">
    <source>
        <dbReference type="SAM" id="Coils"/>
    </source>
</evidence>
<comment type="caution">
    <text evidence="3">The sequence shown here is derived from an EMBL/GenBank/DDBJ whole genome shotgun (WGS) entry which is preliminary data.</text>
</comment>
<dbReference type="PANTHER" id="PTHR33375:SF1">
    <property type="entry name" value="CHROMOSOME-PARTITIONING PROTEIN PARB-RELATED"/>
    <property type="match status" value="1"/>
</dbReference>
<keyword evidence="4" id="KW-1185">Reference proteome</keyword>
<dbReference type="PANTHER" id="PTHR33375">
    <property type="entry name" value="CHROMOSOME-PARTITIONING PROTEIN PARB-RELATED"/>
    <property type="match status" value="1"/>
</dbReference>
<keyword evidence="1" id="KW-0175">Coiled coil</keyword>
<protein>
    <recommendedName>
        <fullName evidence="2">ParB-like N-terminal domain-containing protein</fullName>
    </recommendedName>
</protein>
<accession>A0AB37URQ6</accession>
<dbReference type="RefSeq" id="WP_106169422.1">
    <property type="nucleotide sequence ID" value="NZ_JAVKZF010000005.1"/>
</dbReference>